<gene>
    <name evidence="2" type="ORF">GCM10009535_04620</name>
</gene>
<protein>
    <recommendedName>
        <fullName evidence="4">NYN domain-containing protein</fullName>
    </recommendedName>
</protein>
<name>A0ABN1H7S6_9ACTN</name>
<accession>A0ABN1H7S6</accession>
<keyword evidence="3" id="KW-1185">Reference proteome</keyword>
<dbReference type="Proteomes" id="UP001500724">
    <property type="component" value="Unassembled WGS sequence"/>
</dbReference>
<evidence type="ECO:0000256" key="1">
    <source>
        <dbReference type="SAM" id="MobiDB-lite"/>
    </source>
</evidence>
<dbReference type="EMBL" id="BAAAGU010000003">
    <property type="protein sequence ID" value="GAA0632055.1"/>
    <property type="molecule type" value="Genomic_DNA"/>
</dbReference>
<feature type="region of interest" description="Disordered" evidence="1">
    <location>
        <begin position="29"/>
        <end position="60"/>
    </location>
</feature>
<evidence type="ECO:0008006" key="4">
    <source>
        <dbReference type="Google" id="ProtNLM"/>
    </source>
</evidence>
<evidence type="ECO:0000313" key="3">
    <source>
        <dbReference type="Proteomes" id="UP001500724"/>
    </source>
</evidence>
<reference evidence="2 3" key="1">
    <citation type="journal article" date="2019" name="Int. J. Syst. Evol. Microbiol.">
        <title>The Global Catalogue of Microorganisms (GCM) 10K type strain sequencing project: providing services to taxonomists for standard genome sequencing and annotation.</title>
        <authorList>
            <consortium name="The Broad Institute Genomics Platform"/>
            <consortium name="The Broad Institute Genome Sequencing Center for Infectious Disease"/>
            <person name="Wu L."/>
            <person name="Ma J."/>
        </authorList>
    </citation>
    <scope>NUCLEOTIDE SEQUENCE [LARGE SCALE GENOMIC DNA]</scope>
    <source>
        <strain evidence="2 3">JCM 10367</strain>
    </source>
</reference>
<proteinExistence type="predicted"/>
<evidence type="ECO:0000313" key="2">
    <source>
        <dbReference type="EMBL" id="GAA0632055.1"/>
    </source>
</evidence>
<sequence length="60" mass="6868">MTTDVYIDGFNLYYGLLKKNPDLKWLDPVSPSYMSGRMSTRGRPPRQPRPRPPQMTSVGP</sequence>
<dbReference type="RefSeq" id="WP_343997571.1">
    <property type="nucleotide sequence ID" value="NZ_BAAAGU010000003.1"/>
</dbReference>
<organism evidence="2 3">
    <name type="scientific">Streptomyces thermocarboxydovorans</name>
    <dbReference type="NCBI Taxonomy" id="59298"/>
    <lineage>
        <taxon>Bacteria</taxon>
        <taxon>Bacillati</taxon>
        <taxon>Actinomycetota</taxon>
        <taxon>Actinomycetes</taxon>
        <taxon>Kitasatosporales</taxon>
        <taxon>Streptomycetaceae</taxon>
        <taxon>Streptomyces</taxon>
    </lineage>
</organism>
<comment type="caution">
    <text evidence="2">The sequence shown here is derived from an EMBL/GenBank/DDBJ whole genome shotgun (WGS) entry which is preliminary data.</text>
</comment>